<dbReference type="Proteomes" id="UP000678499">
    <property type="component" value="Unassembled WGS sequence"/>
</dbReference>
<evidence type="ECO:0000313" key="3">
    <source>
        <dbReference type="Proteomes" id="UP000678499"/>
    </source>
</evidence>
<feature type="compositionally biased region" description="Polar residues" evidence="1">
    <location>
        <begin position="83"/>
        <end position="93"/>
    </location>
</feature>
<protein>
    <submittedName>
        <fullName evidence="2">Uncharacterized protein</fullName>
    </submittedName>
</protein>
<keyword evidence="3" id="KW-1185">Reference proteome</keyword>
<dbReference type="EMBL" id="CAJPEX010002663">
    <property type="protein sequence ID" value="CAG0921314.1"/>
    <property type="molecule type" value="Genomic_DNA"/>
</dbReference>
<feature type="region of interest" description="Disordered" evidence="1">
    <location>
        <begin position="63"/>
        <end position="126"/>
    </location>
</feature>
<name>A0A7R9BVS4_9CRUS</name>
<feature type="compositionally biased region" description="Polar residues" evidence="1">
    <location>
        <begin position="149"/>
        <end position="162"/>
    </location>
</feature>
<gene>
    <name evidence="2" type="ORF">NMOB1V02_LOCUS8813</name>
</gene>
<evidence type="ECO:0000313" key="2">
    <source>
        <dbReference type="EMBL" id="CAD7281162.1"/>
    </source>
</evidence>
<evidence type="ECO:0000256" key="1">
    <source>
        <dbReference type="SAM" id="MobiDB-lite"/>
    </source>
</evidence>
<dbReference type="OrthoDB" id="10660644at2759"/>
<organism evidence="2">
    <name type="scientific">Notodromas monacha</name>
    <dbReference type="NCBI Taxonomy" id="399045"/>
    <lineage>
        <taxon>Eukaryota</taxon>
        <taxon>Metazoa</taxon>
        <taxon>Ecdysozoa</taxon>
        <taxon>Arthropoda</taxon>
        <taxon>Crustacea</taxon>
        <taxon>Oligostraca</taxon>
        <taxon>Ostracoda</taxon>
        <taxon>Podocopa</taxon>
        <taxon>Podocopida</taxon>
        <taxon>Cypridocopina</taxon>
        <taxon>Cypridoidea</taxon>
        <taxon>Cyprididae</taxon>
        <taxon>Notodromas</taxon>
    </lineage>
</organism>
<sequence length="215" mass="23515">MKRTRLSSALQNTTTRGRKCWSTATLVLAALSFLACDATPATIRNSKSRGGLALYSIRPTSYDDNRGTNAGSHNHLQRRSIHGSPSTKPSSGISALAFRPNSFRGQSPFPTFNGRDSSDFLGPGSLGQAIPAGARKHFIPPSAEFLNPGPSSTNNKSTSRPINYNNLRSSRSLFFSNVDHEGTLLRYQDERTRQGLPALRLGSIRPGFAFFRHDY</sequence>
<proteinExistence type="predicted"/>
<dbReference type="EMBL" id="OA884700">
    <property type="protein sequence ID" value="CAD7281162.1"/>
    <property type="molecule type" value="Genomic_DNA"/>
</dbReference>
<feature type="region of interest" description="Disordered" evidence="1">
    <location>
        <begin position="139"/>
        <end position="162"/>
    </location>
</feature>
<reference evidence="2" key="1">
    <citation type="submission" date="2020-11" db="EMBL/GenBank/DDBJ databases">
        <authorList>
            <person name="Tran Van P."/>
        </authorList>
    </citation>
    <scope>NUCLEOTIDE SEQUENCE</scope>
</reference>
<accession>A0A7R9BVS4</accession>
<dbReference type="AlphaFoldDB" id="A0A7R9BVS4"/>